<gene>
    <name evidence="1" type="ORF">SAMN04487958_104125</name>
</gene>
<accession>A0A1H9T1F3</accession>
<dbReference type="Proteomes" id="UP000198505">
    <property type="component" value="Unassembled WGS sequence"/>
</dbReference>
<evidence type="ECO:0000313" key="2">
    <source>
        <dbReference type="Proteomes" id="UP000198505"/>
    </source>
</evidence>
<dbReference type="EMBL" id="FOGS01000004">
    <property type="protein sequence ID" value="SER90549.1"/>
    <property type="molecule type" value="Genomic_DNA"/>
</dbReference>
<reference evidence="2" key="1">
    <citation type="submission" date="2016-10" db="EMBL/GenBank/DDBJ databases">
        <authorList>
            <person name="Varghese N."/>
            <person name="Submissions S."/>
        </authorList>
    </citation>
    <scope>NUCLEOTIDE SEQUENCE [LARGE SCALE GENOMIC DNA]</scope>
    <source>
        <strain evidence="2">CGMCC 1.6495</strain>
    </source>
</reference>
<protein>
    <recommendedName>
        <fullName evidence="3">RiboL-PSP-HEPN domain-containing protein</fullName>
    </recommendedName>
</protein>
<organism evidence="1 2">
    <name type="scientific">Vreelandella subterranea</name>
    <dbReference type="NCBI Taxonomy" id="416874"/>
    <lineage>
        <taxon>Bacteria</taxon>
        <taxon>Pseudomonadati</taxon>
        <taxon>Pseudomonadota</taxon>
        <taxon>Gammaproteobacteria</taxon>
        <taxon>Oceanospirillales</taxon>
        <taxon>Halomonadaceae</taxon>
        <taxon>Vreelandella</taxon>
    </lineage>
</organism>
<evidence type="ECO:0000313" key="1">
    <source>
        <dbReference type="EMBL" id="SER90549.1"/>
    </source>
</evidence>
<proteinExistence type="predicted"/>
<evidence type="ECO:0008006" key="3">
    <source>
        <dbReference type="Google" id="ProtNLM"/>
    </source>
</evidence>
<dbReference type="AlphaFoldDB" id="A0A1H9T1F3"/>
<name>A0A1H9T1F3_9GAMM</name>
<sequence>MIDFDNLSAHCDFLVRGLLGERERFEAYVRDRTEGLNQDERDIFFDIHSYDYWRISDIFPELQAASAFLMTYAVFEKNLNDICCYSNCQKDLDLSLKDFRGQGIERAKLYLSKVCGLSSVFEGVEWQEVLEISNLRNAISHASGDLELDKSQHKKAFNYANNNNKIKVVRCSHNVGTAHVELTLDFVKKLCRKSQNIFGETMFRNLQNFT</sequence>
<keyword evidence="2" id="KW-1185">Reference proteome</keyword>